<accession>A0ABT0RUK2</accession>
<evidence type="ECO:0000313" key="4">
    <source>
        <dbReference type="Proteomes" id="UP001203410"/>
    </source>
</evidence>
<name>A0ABT0RUK2_9SPHN</name>
<organism evidence="3 4">
    <name type="scientific">Sphingomonas caseinilyticus</name>
    <dbReference type="NCBI Taxonomy" id="2908205"/>
    <lineage>
        <taxon>Bacteria</taxon>
        <taxon>Pseudomonadati</taxon>
        <taxon>Pseudomonadota</taxon>
        <taxon>Alphaproteobacteria</taxon>
        <taxon>Sphingomonadales</taxon>
        <taxon>Sphingomonadaceae</taxon>
        <taxon>Sphingomonas</taxon>
    </lineage>
</organism>
<feature type="compositionally biased region" description="Basic and acidic residues" evidence="1">
    <location>
        <begin position="44"/>
        <end position="62"/>
    </location>
</feature>
<protein>
    <recommendedName>
        <fullName evidence="5">Cytochrome c oxidase cbb3-type subunit 4</fullName>
    </recommendedName>
</protein>
<gene>
    <name evidence="3" type="ORF">LZ496_06910</name>
</gene>
<sequence length="62" mass="6890">MDTGGLNLFTMEVIGVVILGVVLIWAVLRTRSKGRSTSNPRTEQATRDLYEAEDKAAKRQEP</sequence>
<evidence type="ECO:0000256" key="1">
    <source>
        <dbReference type="SAM" id="MobiDB-lite"/>
    </source>
</evidence>
<reference evidence="3 4" key="1">
    <citation type="submission" date="2022-05" db="EMBL/GenBank/DDBJ databases">
        <authorList>
            <person name="Jo J.-H."/>
            <person name="Im W.-T."/>
        </authorList>
    </citation>
    <scope>NUCLEOTIDE SEQUENCE [LARGE SCALE GENOMIC DNA]</scope>
    <source>
        <strain evidence="3 4">NSE70-1</strain>
    </source>
</reference>
<feature type="transmembrane region" description="Helical" evidence="2">
    <location>
        <begin position="6"/>
        <end position="28"/>
    </location>
</feature>
<keyword evidence="4" id="KW-1185">Reference proteome</keyword>
<feature type="region of interest" description="Disordered" evidence="1">
    <location>
        <begin position="32"/>
        <end position="62"/>
    </location>
</feature>
<evidence type="ECO:0008006" key="5">
    <source>
        <dbReference type="Google" id="ProtNLM"/>
    </source>
</evidence>
<keyword evidence="2" id="KW-0812">Transmembrane</keyword>
<keyword evidence="2" id="KW-0472">Membrane</keyword>
<dbReference type="RefSeq" id="WP_249903917.1">
    <property type="nucleotide sequence ID" value="NZ_JAMGBA010000002.1"/>
</dbReference>
<proteinExistence type="predicted"/>
<dbReference type="Proteomes" id="UP001203410">
    <property type="component" value="Unassembled WGS sequence"/>
</dbReference>
<dbReference type="EMBL" id="JAMGBA010000002">
    <property type="protein sequence ID" value="MCL6698513.1"/>
    <property type="molecule type" value="Genomic_DNA"/>
</dbReference>
<evidence type="ECO:0000313" key="3">
    <source>
        <dbReference type="EMBL" id="MCL6698513.1"/>
    </source>
</evidence>
<evidence type="ECO:0000256" key="2">
    <source>
        <dbReference type="SAM" id="Phobius"/>
    </source>
</evidence>
<comment type="caution">
    <text evidence="3">The sequence shown here is derived from an EMBL/GenBank/DDBJ whole genome shotgun (WGS) entry which is preliminary data.</text>
</comment>
<keyword evidence="2" id="KW-1133">Transmembrane helix</keyword>